<evidence type="ECO:0000256" key="7">
    <source>
        <dbReference type="ARBA" id="ARBA00022741"/>
    </source>
</evidence>
<keyword evidence="5" id="KW-0235">DNA replication</keyword>
<feature type="compositionally biased region" description="Polar residues" evidence="12">
    <location>
        <begin position="1160"/>
        <end position="1173"/>
    </location>
</feature>
<dbReference type="EC" id="2.7.7.7" evidence="2"/>
<feature type="compositionally biased region" description="Low complexity" evidence="12">
    <location>
        <begin position="1148"/>
        <end position="1157"/>
    </location>
</feature>
<evidence type="ECO:0000259" key="13">
    <source>
        <dbReference type="SMART" id="SM00382"/>
    </source>
</evidence>
<feature type="compositionally biased region" description="Low complexity" evidence="12">
    <location>
        <begin position="1213"/>
        <end position="1222"/>
    </location>
</feature>
<feature type="compositionally biased region" description="Basic and acidic residues" evidence="12">
    <location>
        <begin position="605"/>
        <end position="635"/>
    </location>
</feature>
<dbReference type="NCBIfam" id="NF005846">
    <property type="entry name" value="PRK07764.1-6"/>
    <property type="match status" value="1"/>
</dbReference>
<evidence type="ECO:0000256" key="3">
    <source>
        <dbReference type="ARBA" id="ARBA00022679"/>
    </source>
</evidence>
<evidence type="ECO:0000256" key="6">
    <source>
        <dbReference type="ARBA" id="ARBA00022723"/>
    </source>
</evidence>
<dbReference type="Gene3D" id="3.40.50.300">
    <property type="entry name" value="P-loop containing nucleotide triphosphate hydrolases"/>
    <property type="match status" value="1"/>
</dbReference>
<dbReference type="Proteomes" id="UP001498935">
    <property type="component" value="Unassembled WGS sequence"/>
</dbReference>
<evidence type="ECO:0000256" key="12">
    <source>
        <dbReference type="SAM" id="MobiDB-lite"/>
    </source>
</evidence>
<feature type="region of interest" description="Disordered" evidence="12">
    <location>
        <begin position="385"/>
        <end position="710"/>
    </location>
</feature>
<keyword evidence="15" id="KW-1185">Reference proteome</keyword>
<feature type="compositionally biased region" description="Basic and acidic residues" evidence="12">
    <location>
        <begin position="532"/>
        <end position="561"/>
    </location>
</feature>
<keyword evidence="7" id="KW-0547">Nucleotide-binding</keyword>
<accession>A0ABP9UAU2</accession>
<feature type="compositionally biased region" description="Acidic residues" evidence="12">
    <location>
        <begin position="988"/>
        <end position="1002"/>
    </location>
</feature>
<dbReference type="SUPFAM" id="SSF52540">
    <property type="entry name" value="P-loop containing nucleoside triphosphate hydrolases"/>
    <property type="match status" value="1"/>
</dbReference>
<keyword evidence="10" id="KW-0239">DNA-directed DNA polymerase</keyword>
<evidence type="ECO:0000256" key="4">
    <source>
        <dbReference type="ARBA" id="ARBA00022695"/>
    </source>
</evidence>
<dbReference type="NCBIfam" id="TIGR02397">
    <property type="entry name" value="dnaX_nterm"/>
    <property type="match status" value="1"/>
</dbReference>
<evidence type="ECO:0000256" key="2">
    <source>
        <dbReference type="ARBA" id="ARBA00012417"/>
    </source>
</evidence>
<evidence type="ECO:0000256" key="5">
    <source>
        <dbReference type="ARBA" id="ARBA00022705"/>
    </source>
</evidence>
<keyword evidence="4" id="KW-0548">Nucleotidyltransferase</keyword>
<feature type="compositionally biased region" description="Pro residues" evidence="12">
    <location>
        <begin position="1203"/>
        <end position="1212"/>
    </location>
</feature>
<dbReference type="Pfam" id="PF12169">
    <property type="entry name" value="DNA_pol3_gamma3"/>
    <property type="match status" value="1"/>
</dbReference>
<feature type="compositionally biased region" description="Low complexity" evidence="12">
    <location>
        <begin position="1103"/>
        <end position="1117"/>
    </location>
</feature>
<evidence type="ECO:0000313" key="15">
    <source>
        <dbReference type="Proteomes" id="UP001498935"/>
    </source>
</evidence>
<dbReference type="InterPro" id="IPR012763">
    <property type="entry name" value="DNA_pol_III_sug/sutau_N"/>
</dbReference>
<keyword evidence="6" id="KW-0479">Metal-binding</keyword>
<name>A0ABP9UAU2_9MICO</name>
<dbReference type="CDD" id="cd00009">
    <property type="entry name" value="AAA"/>
    <property type="match status" value="1"/>
</dbReference>
<dbReference type="InterPro" id="IPR008921">
    <property type="entry name" value="DNA_pol3_clamp-load_cplx_C"/>
</dbReference>
<evidence type="ECO:0000256" key="10">
    <source>
        <dbReference type="ARBA" id="ARBA00022932"/>
    </source>
</evidence>
<organism evidence="14 15">
    <name type="scientific">Brevibacterium ammoniilyticum</name>
    <dbReference type="NCBI Taxonomy" id="1046555"/>
    <lineage>
        <taxon>Bacteria</taxon>
        <taxon>Bacillati</taxon>
        <taxon>Actinomycetota</taxon>
        <taxon>Actinomycetes</taxon>
        <taxon>Micrococcales</taxon>
        <taxon>Brevibacteriaceae</taxon>
        <taxon>Brevibacterium</taxon>
    </lineage>
</organism>
<dbReference type="Pfam" id="PF13177">
    <property type="entry name" value="DNA_pol3_delta2"/>
    <property type="match status" value="1"/>
</dbReference>
<dbReference type="PANTHER" id="PTHR11669:SF0">
    <property type="entry name" value="PROTEIN STICHEL-LIKE 2"/>
    <property type="match status" value="1"/>
</dbReference>
<feature type="compositionally biased region" description="Basic and acidic residues" evidence="12">
    <location>
        <begin position="1023"/>
        <end position="1037"/>
    </location>
</feature>
<feature type="compositionally biased region" description="Polar residues" evidence="12">
    <location>
        <begin position="1041"/>
        <end position="1056"/>
    </location>
</feature>
<dbReference type="Pfam" id="PF22608">
    <property type="entry name" value="DNAX_ATPase_lid"/>
    <property type="match status" value="1"/>
</dbReference>
<feature type="compositionally biased region" description="Polar residues" evidence="12">
    <location>
        <begin position="593"/>
        <end position="603"/>
    </location>
</feature>
<dbReference type="RefSeq" id="WP_342038902.1">
    <property type="nucleotide sequence ID" value="NZ_BAABBK010000017.1"/>
</dbReference>
<feature type="compositionally biased region" description="Acidic residues" evidence="12">
    <location>
        <begin position="1225"/>
        <end position="1237"/>
    </location>
</feature>
<evidence type="ECO:0000313" key="14">
    <source>
        <dbReference type="EMBL" id="GAA5342021.1"/>
    </source>
</evidence>
<dbReference type="InterPro" id="IPR045085">
    <property type="entry name" value="HLD_clamp_pol_III_gamma_tau"/>
</dbReference>
<feature type="compositionally biased region" description="Basic and acidic residues" evidence="12">
    <location>
        <begin position="855"/>
        <end position="869"/>
    </location>
</feature>
<feature type="compositionally biased region" description="Low complexity" evidence="12">
    <location>
        <begin position="676"/>
        <end position="702"/>
    </location>
</feature>
<comment type="catalytic activity">
    <reaction evidence="11">
        <text>DNA(n) + a 2'-deoxyribonucleoside 5'-triphosphate = DNA(n+1) + diphosphate</text>
        <dbReference type="Rhea" id="RHEA:22508"/>
        <dbReference type="Rhea" id="RHEA-COMP:17339"/>
        <dbReference type="Rhea" id="RHEA-COMP:17340"/>
        <dbReference type="ChEBI" id="CHEBI:33019"/>
        <dbReference type="ChEBI" id="CHEBI:61560"/>
        <dbReference type="ChEBI" id="CHEBI:173112"/>
        <dbReference type="EC" id="2.7.7.7"/>
    </reaction>
</comment>
<dbReference type="InterPro" id="IPR022754">
    <property type="entry name" value="DNA_pol_III_gamma-3"/>
</dbReference>
<comment type="similarity">
    <text evidence="1">Belongs to the DnaX/STICHEL family.</text>
</comment>
<dbReference type="SUPFAM" id="SSF48019">
    <property type="entry name" value="post-AAA+ oligomerization domain-like"/>
    <property type="match status" value="1"/>
</dbReference>
<dbReference type="SMART" id="SM00382">
    <property type="entry name" value="AAA"/>
    <property type="match status" value="1"/>
</dbReference>
<feature type="compositionally biased region" description="Low complexity" evidence="12">
    <location>
        <begin position="417"/>
        <end position="458"/>
    </location>
</feature>
<feature type="domain" description="AAA+ ATPase" evidence="13">
    <location>
        <begin position="36"/>
        <end position="768"/>
    </location>
</feature>
<evidence type="ECO:0000256" key="1">
    <source>
        <dbReference type="ARBA" id="ARBA00006360"/>
    </source>
</evidence>
<reference evidence="14 15" key="1">
    <citation type="submission" date="2024-02" db="EMBL/GenBank/DDBJ databases">
        <title>Characterization of antibiotic resistant novel bacterial strains and their environmental applications.</title>
        <authorList>
            <person name="Manzoor S."/>
            <person name="Abbas S."/>
            <person name="Arshad M."/>
            <person name="Li W.J."/>
            <person name="Ahmed I."/>
        </authorList>
    </citation>
    <scope>NUCLEOTIDE SEQUENCE [LARGE SCALE GENOMIC DNA]</scope>
    <source>
        <strain evidence="14 15">KACC 15558</strain>
    </source>
</reference>
<keyword evidence="9" id="KW-0067">ATP-binding</keyword>
<feature type="compositionally biased region" description="Low complexity" evidence="12">
    <location>
        <begin position="812"/>
        <end position="833"/>
    </location>
</feature>
<keyword evidence="8" id="KW-0862">Zinc</keyword>
<dbReference type="InterPro" id="IPR027417">
    <property type="entry name" value="P-loop_NTPase"/>
</dbReference>
<keyword evidence="3" id="KW-0808">Transferase</keyword>
<evidence type="ECO:0000256" key="11">
    <source>
        <dbReference type="ARBA" id="ARBA00049244"/>
    </source>
</evidence>
<evidence type="ECO:0000256" key="9">
    <source>
        <dbReference type="ARBA" id="ARBA00022840"/>
    </source>
</evidence>
<dbReference type="PANTHER" id="PTHR11669">
    <property type="entry name" value="REPLICATION FACTOR C / DNA POLYMERASE III GAMMA-TAU SUBUNIT"/>
    <property type="match status" value="1"/>
</dbReference>
<feature type="compositionally biased region" description="Basic and acidic residues" evidence="12">
    <location>
        <begin position="574"/>
        <end position="586"/>
    </location>
</feature>
<comment type="caution">
    <text evidence="14">The sequence shown here is derived from an EMBL/GenBank/DDBJ whole genome shotgun (WGS) entry which is preliminary data.</text>
</comment>
<gene>
    <name evidence="14" type="ORF">KACC15558_30620</name>
</gene>
<dbReference type="InterPro" id="IPR050238">
    <property type="entry name" value="DNA_Rep/Repair_Clamp_Loader"/>
</dbReference>
<dbReference type="Gene3D" id="1.20.272.10">
    <property type="match status" value="1"/>
</dbReference>
<dbReference type="CDD" id="cd18137">
    <property type="entry name" value="HLD_clamp_pol_III_gamma_tau"/>
    <property type="match status" value="1"/>
</dbReference>
<protein>
    <recommendedName>
        <fullName evidence="2">DNA-directed DNA polymerase</fullName>
        <ecNumber evidence="2">2.7.7.7</ecNumber>
    </recommendedName>
</protein>
<sequence>MSTALYRRYRPETFDEVIGQEHVTEPLKAAIERGRINHAYLFSGPRGCGKTTSARILARCLNCEKGPTPVPCGECPSCLDLANGGPGSLDVVEIDAASHNGVDDARDLRERAIYAPARDRYKVFILDEAHMVTSQGFNALLKIVEEPPPHIKFIFATTEPEKVIGTIRSRTHHYPFRLVPPEALGNYLEELCRREDVQVDKGVLPLVVRAGGGSVRDTLSVLDQLIAGSGPGGVDYATAVALLGYTPDSLLSDIVDAFSAGDGAGVYRAIERVIESGQDPRRFVEDLLERMRDLIVIHAAPEAAHAFLPEVPPDRLERLTLQARGFGQAELSRAADILNQGLTEMSGATSPRLQLELIAARILLPASGRSRDAVLSRVERMERRIGMSASGSGGTVPAQAGPEATGDGSTGAGSMNAGQTSASQGSGAGQSAVQHGGAGSQGSAQPSPQSAQAGGPSSMGAQAPAGGQSSVPDDFDELTAIAAAAESMLNDTPAAETRGAVQSGGPQVGTGQQPDGRSGGAQQGEPSSGETSSRDSLPRESRPDSESGPSRHDSSQREARPAPESGGAQQQRHAGPERDSRHEAGPRPETGSGPAQSSSQLSDQRAGDRADGSRADDSHAGDGRGHADGRARGAADVRTGAPNQTRTEESPLAQAAQRGNGNGSSDSRDRSTGPQTSTAADEPTSTAATASSAAASSSTEGANTGGTDGAGAGAGAGGIGGEIEAIRRAWPNILAAVEKRSRLTRAIIAANAIPQSFSDGVVYLGFNNAGSVQGFQQRDHAAKLAMAINDVLGIEARIDIGDVGRIGGNSGGPVASGSSAPSGGQGSPVSQQNRGPGSDFRRPSPEEVAAVVGTREVDKPQVDREKFWETGDAPQGPWSSDDEEGETAPRPEPADDSALTASTPDETEVETDRDVAQGVDGEATGVDGVASSVPDAASNVEDASARERADMPTAAGSEPVFVGDSDDAGQGVDGSGDTHRNADSAASSDDDLVVPDLSDEDFFGPSTGSGPATASEPPASQRDASDSVPAHDARSTDAESTDLQSTMGQAPQSAESGSAIDGSTRHADEVDDEPMEYVQPRWEEPVWHDAPQQSGPTGGETDSTSAGSGAVDVGAVVVPPPEDDDLDYLGAYADPDADFTGQGGAAPGAGRADVAPGSDGASNRTGNQPSNQTAGGGAKPFKSRFAAIAERHGMDTGAYSAPSAPPRNPAPAPASASEAPGSGQVEDEYDPETDLDITDAPQVGVAVIAKVLGGEIIDERDV</sequence>
<evidence type="ECO:0000256" key="8">
    <source>
        <dbReference type="ARBA" id="ARBA00022833"/>
    </source>
</evidence>
<dbReference type="Gene3D" id="1.10.8.60">
    <property type="match status" value="1"/>
</dbReference>
<dbReference type="EMBL" id="BAABNP010000016">
    <property type="protein sequence ID" value="GAA5342021.1"/>
    <property type="molecule type" value="Genomic_DNA"/>
</dbReference>
<dbReference type="InterPro" id="IPR003593">
    <property type="entry name" value="AAA+_ATPase"/>
</dbReference>
<feature type="region of interest" description="Disordered" evidence="12">
    <location>
        <begin position="809"/>
        <end position="1239"/>
    </location>
</feature>
<proteinExistence type="inferred from homology"/>